<keyword evidence="2" id="KW-0732">Signal</keyword>
<evidence type="ECO:0000256" key="2">
    <source>
        <dbReference type="SAM" id="SignalP"/>
    </source>
</evidence>
<sequence>MKKFFKVVGIGAAICTGIGAAAAVTKKLIDKNNNSGEDVVKDEEPEFEDGESDDSTENSTETTDSTETN</sequence>
<accession>A0A7D9N4B8</accession>
<protein>
    <submittedName>
        <fullName evidence="3">Uncharacterized protein</fullName>
    </submittedName>
</protein>
<feature type="chain" id="PRO_5038644654" evidence="2">
    <location>
        <begin position="23"/>
        <end position="69"/>
    </location>
</feature>
<feature type="signal peptide" evidence="2">
    <location>
        <begin position="1"/>
        <end position="22"/>
    </location>
</feature>
<dbReference type="RefSeq" id="WP_004898534.1">
    <property type="nucleotide sequence ID" value="NC_022909.1"/>
</dbReference>
<dbReference type="AlphaFoldDB" id="A0A7D9N4B8"/>
<feature type="compositionally biased region" description="Low complexity" evidence="1">
    <location>
        <begin position="57"/>
        <end position="69"/>
    </location>
</feature>
<evidence type="ECO:0000313" key="3">
    <source>
        <dbReference type="EMBL" id="AHA96601.1"/>
    </source>
</evidence>
<proteinExistence type="predicted"/>
<dbReference type="EMBL" id="CP006811">
    <property type="protein sequence ID" value="AHA96601.1"/>
    <property type="molecule type" value="Genomic_DNA"/>
</dbReference>
<gene>
    <name evidence="3" type="ORF">T285_00560</name>
</gene>
<feature type="compositionally biased region" description="Acidic residues" evidence="1">
    <location>
        <begin position="40"/>
        <end position="56"/>
    </location>
</feature>
<organism evidence="3 4">
    <name type="scientific">Lactobacillus johnsonii N6.2</name>
    <dbReference type="NCBI Taxonomy" id="1408186"/>
    <lineage>
        <taxon>Bacteria</taxon>
        <taxon>Bacillati</taxon>
        <taxon>Bacillota</taxon>
        <taxon>Bacilli</taxon>
        <taxon>Lactobacillales</taxon>
        <taxon>Lactobacillaceae</taxon>
        <taxon>Lactobacillus</taxon>
    </lineage>
</organism>
<evidence type="ECO:0000313" key="4">
    <source>
        <dbReference type="Proteomes" id="UP000018522"/>
    </source>
</evidence>
<dbReference type="Proteomes" id="UP000018522">
    <property type="component" value="Chromosome"/>
</dbReference>
<feature type="region of interest" description="Disordered" evidence="1">
    <location>
        <begin position="31"/>
        <end position="69"/>
    </location>
</feature>
<name>A0A7D9N4B8_LACJH</name>
<evidence type="ECO:0000256" key="1">
    <source>
        <dbReference type="SAM" id="MobiDB-lite"/>
    </source>
</evidence>
<reference evidence="3 4" key="1">
    <citation type="journal article" date="2014" name="Genome Announc.">
        <title>Complete Genome Sequences of Lactobacillus johnsonii Strain N6.2 and Lactobacillus reuteri Strain TD1.</title>
        <authorList>
            <person name="Leonard M.T."/>
            <person name="Valladares R.B."/>
            <person name="Ardissone A."/>
            <person name="Gonzalez C.F."/>
            <person name="Lorca G.L."/>
            <person name="Triplett E.W."/>
        </authorList>
    </citation>
    <scope>NUCLEOTIDE SEQUENCE [LARGE SCALE GENOMIC DNA]</scope>
    <source>
        <strain evidence="3 4">N6.2</strain>
    </source>
</reference>
<dbReference type="KEGG" id="ljn:T285_00560"/>